<evidence type="ECO:0000259" key="4">
    <source>
        <dbReference type="PROSITE" id="PS50949"/>
    </source>
</evidence>
<reference evidence="5" key="1">
    <citation type="submission" date="2022-11" db="EMBL/GenBank/DDBJ databases">
        <title>Marinomonas sp. nov., isolated from marine algae.</title>
        <authorList>
            <person name="Choi D.G."/>
            <person name="Kim J.M."/>
            <person name="Lee J.K."/>
            <person name="Baek J.H."/>
            <person name="Jeon C.O."/>
        </authorList>
    </citation>
    <scope>NUCLEOTIDE SEQUENCE</scope>
    <source>
        <strain evidence="5">KJ51-3</strain>
    </source>
</reference>
<evidence type="ECO:0000256" key="3">
    <source>
        <dbReference type="ARBA" id="ARBA00023163"/>
    </source>
</evidence>
<dbReference type="SMART" id="SM00345">
    <property type="entry name" value="HTH_GNTR"/>
    <property type="match status" value="1"/>
</dbReference>
<proteinExistence type="predicted"/>
<dbReference type="RefSeq" id="WP_265220704.1">
    <property type="nucleotide sequence ID" value="NZ_JAPEUL010000011.1"/>
</dbReference>
<dbReference type="InterPro" id="IPR036388">
    <property type="entry name" value="WH-like_DNA-bd_sf"/>
</dbReference>
<keyword evidence="2" id="KW-0238">DNA-binding</keyword>
<dbReference type="Gene3D" id="1.20.120.530">
    <property type="entry name" value="GntR ligand-binding domain-like"/>
    <property type="match status" value="1"/>
</dbReference>
<dbReference type="SUPFAM" id="SSF46785">
    <property type="entry name" value="Winged helix' DNA-binding domain"/>
    <property type="match status" value="1"/>
</dbReference>
<sequence length="243" mass="27293">MSKPGQHVISRLRQMILSGELESGQRLAEIPTAEQLGVSRTPIRIAFRTLEQEGLLTKLSGRGYMVRQVTQAEISGSIEVRGVLEGLAARQAAENTLSNAQTKELRELLKQGDDLFLKGSINEQDLAMYHDMNQRFHQIIIEASLNPAIAEALSRNEHLPFASVSALAFDRNNLAQEYRRFNFAHMQHHAVFDAIHNGQGSRAEAIMREHANATHGYAKIFSQKEKNGEKMQVLNNMSLNHLR</sequence>
<keyword evidence="1" id="KW-0805">Transcription regulation</keyword>
<dbReference type="Gene3D" id="1.10.10.10">
    <property type="entry name" value="Winged helix-like DNA-binding domain superfamily/Winged helix DNA-binding domain"/>
    <property type="match status" value="1"/>
</dbReference>
<dbReference type="PROSITE" id="PS50949">
    <property type="entry name" value="HTH_GNTR"/>
    <property type="match status" value="1"/>
</dbReference>
<dbReference type="Pfam" id="PF00392">
    <property type="entry name" value="GntR"/>
    <property type="match status" value="1"/>
</dbReference>
<dbReference type="PANTHER" id="PTHR43537">
    <property type="entry name" value="TRANSCRIPTIONAL REGULATOR, GNTR FAMILY"/>
    <property type="match status" value="1"/>
</dbReference>
<dbReference type="CDD" id="cd07377">
    <property type="entry name" value="WHTH_GntR"/>
    <property type="match status" value="1"/>
</dbReference>
<dbReference type="InterPro" id="IPR000524">
    <property type="entry name" value="Tscrpt_reg_HTH_GntR"/>
</dbReference>
<protein>
    <submittedName>
        <fullName evidence="5">GntR family transcriptional regulator</fullName>
    </submittedName>
</protein>
<keyword evidence="3" id="KW-0804">Transcription</keyword>
<dbReference type="EMBL" id="JAPEUL010000011">
    <property type="protein sequence ID" value="MCW4631378.1"/>
    <property type="molecule type" value="Genomic_DNA"/>
</dbReference>
<dbReference type="InterPro" id="IPR008920">
    <property type="entry name" value="TF_FadR/GntR_C"/>
</dbReference>
<organism evidence="5 6">
    <name type="scientific">Marinomonas rhodophyticola</name>
    <dbReference type="NCBI Taxonomy" id="2992803"/>
    <lineage>
        <taxon>Bacteria</taxon>
        <taxon>Pseudomonadati</taxon>
        <taxon>Pseudomonadota</taxon>
        <taxon>Gammaproteobacteria</taxon>
        <taxon>Oceanospirillales</taxon>
        <taxon>Oceanospirillaceae</taxon>
        <taxon>Marinomonas</taxon>
    </lineage>
</organism>
<dbReference type="Pfam" id="PF07729">
    <property type="entry name" value="FCD"/>
    <property type="match status" value="1"/>
</dbReference>
<evidence type="ECO:0000313" key="5">
    <source>
        <dbReference type="EMBL" id="MCW4631378.1"/>
    </source>
</evidence>
<dbReference type="InterPro" id="IPR011711">
    <property type="entry name" value="GntR_C"/>
</dbReference>
<dbReference type="SUPFAM" id="SSF48008">
    <property type="entry name" value="GntR ligand-binding domain-like"/>
    <property type="match status" value="1"/>
</dbReference>
<evidence type="ECO:0000313" key="6">
    <source>
        <dbReference type="Proteomes" id="UP001431181"/>
    </source>
</evidence>
<feature type="domain" description="HTH gntR-type" evidence="4">
    <location>
        <begin position="2"/>
        <end position="69"/>
    </location>
</feature>
<evidence type="ECO:0000256" key="2">
    <source>
        <dbReference type="ARBA" id="ARBA00023125"/>
    </source>
</evidence>
<comment type="caution">
    <text evidence="5">The sequence shown here is derived from an EMBL/GenBank/DDBJ whole genome shotgun (WGS) entry which is preliminary data.</text>
</comment>
<keyword evidence="6" id="KW-1185">Reference proteome</keyword>
<dbReference type="Proteomes" id="UP001431181">
    <property type="component" value="Unassembled WGS sequence"/>
</dbReference>
<accession>A0ABT3KLE2</accession>
<name>A0ABT3KLE2_9GAMM</name>
<evidence type="ECO:0000256" key="1">
    <source>
        <dbReference type="ARBA" id="ARBA00023015"/>
    </source>
</evidence>
<dbReference type="InterPro" id="IPR036390">
    <property type="entry name" value="WH_DNA-bd_sf"/>
</dbReference>
<gene>
    <name evidence="5" type="ORF">ONZ52_21670</name>
</gene>
<dbReference type="PANTHER" id="PTHR43537:SF51">
    <property type="entry name" value="HTH-TYPE TRANSCRIPTIONAL REGULATOR LGOR-RELATED"/>
    <property type="match status" value="1"/>
</dbReference>
<dbReference type="SMART" id="SM00895">
    <property type="entry name" value="FCD"/>
    <property type="match status" value="1"/>
</dbReference>